<dbReference type="AlphaFoldDB" id="H6PTF4"/>
<dbReference type="HOGENOM" id="CLU_2737465_0_0_5"/>
<dbReference type="RefSeq" id="WP_014364644.1">
    <property type="nucleotide sequence ID" value="NC_016930.1"/>
</dbReference>
<keyword evidence="2" id="KW-1185">Reference proteome</keyword>
<evidence type="ECO:0000313" key="1">
    <source>
        <dbReference type="EMBL" id="AFB26151.1"/>
    </source>
</evidence>
<accession>H6PTF4</accession>
<dbReference type="EMBL" id="CP003308">
    <property type="protein sequence ID" value="AFB26151.1"/>
    <property type="molecule type" value="Genomic_DNA"/>
</dbReference>
<dbReference type="Proteomes" id="UP000007997">
    <property type="component" value="Chromosome"/>
</dbReference>
<reference evidence="2" key="1">
    <citation type="submission" date="2012-02" db="EMBL/GenBank/DDBJ databases">
        <title>Complete genome sequence of Rickettsia philipii strain 364D.</title>
        <authorList>
            <person name="Johnson S.L."/>
            <person name="Munk A.C."/>
            <person name="Han S."/>
            <person name="Bruce D.C."/>
            <person name="Dasch G.A."/>
        </authorList>
    </citation>
    <scope>NUCLEOTIDE SEQUENCE [LARGE SCALE GENOMIC DNA]</scope>
    <source>
        <strain evidence="2">364D</strain>
    </source>
</reference>
<evidence type="ECO:0000313" key="2">
    <source>
        <dbReference type="Proteomes" id="UP000007997"/>
    </source>
</evidence>
<organism evidence="1 2">
    <name type="scientific">Rickettsia philipii (strain 364D)</name>
    <dbReference type="NCBI Taxonomy" id="481009"/>
    <lineage>
        <taxon>Bacteria</taxon>
        <taxon>Pseudomonadati</taxon>
        <taxon>Pseudomonadota</taxon>
        <taxon>Alphaproteobacteria</taxon>
        <taxon>Rickettsiales</taxon>
        <taxon>Rickettsiaceae</taxon>
        <taxon>Rickettsieae</taxon>
        <taxon>Rickettsia</taxon>
        <taxon>spotted fever group</taxon>
    </lineage>
</organism>
<dbReference type="KEGG" id="rph:RSA_02865"/>
<sequence>MVSTSQQDERINDIVDKLQKISTNCSKISNNDDKFNKEIKASFVEINTTLKNIMEYKGPEIEYLNSNIEKV</sequence>
<gene>
    <name evidence="1" type="ordered locus">RSA_02865</name>
</gene>
<protein>
    <submittedName>
        <fullName evidence="1">Uncharacterized protein</fullName>
    </submittedName>
</protein>
<proteinExistence type="predicted"/>
<name>H6PTF4_RICP3</name>